<comment type="pathway">
    <text evidence="1">One-carbon metabolism; tetrahydrofolate interconversion.</text>
</comment>
<comment type="caution">
    <text evidence="18">The sequence shown here is derived from an EMBL/GenBank/DDBJ whole genome shotgun (WGS) entry which is preliminary data.</text>
</comment>
<dbReference type="GO" id="GO:0035999">
    <property type="term" value="P:tetrahydrofolate interconversion"/>
    <property type="evidence" value="ECO:0007669"/>
    <property type="project" value="TreeGrafter"/>
</dbReference>
<dbReference type="HAMAP" id="MF_01576">
    <property type="entry name" value="THF_DHG_CYH"/>
    <property type="match status" value="1"/>
</dbReference>
<keyword evidence="7" id="KW-0436">Ligase</keyword>
<keyword evidence="8" id="KW-0547">Nucleotide-binding</keyword>
<dbReference type="PROSITE" id="PS00766">
    <property type="entry name" value="THF_DHG_CYH_1"/>
    <property type="match status" value="1"/>
</dbReference>
<evidence type="ECO:0000256" key="6">
    <source>
        <dbReference type="ARBA" id="ARBA00022563"/>
    </source>
</evidence>
<sequence>MLPAIAINLQRRSVKCWESRRTVATVISGSKISQHVTERLKKDVEEMYRQLPGFRPGLVVLQVGDRDDSNLYISMKLKAAARIGINANHIRLPKTATEDEVLESIKLYNRDPDVHGLIVQLPVDSINPINTEKVVNAVDPDKDVDGLCSINAGKLARGDLQNCFIPCTPNGCMELLRHTGVSVSGKNAVVVGRSKIVGAPMHNLLMWNHATVTCCHSKTPDLPAEVKKADILVVGTGKAEMVKGEWMKEGAVVIDVGINYIPDDSRPSGTRVVGDVHYPSAKERAGYITPVPGGVGPMTVAMLMDNTVKSAKTFLQMYRPGKWNVTYTKPKPQKPQTSGVQVSHCAAQKPVDQLAKEIGLFSVEIEPIHRGRVRVSLDVLRRLDKQPDGKYVAVTGVPSTSLPGGRRSTTLGLAQALGRHLKLNAFACVRQPSLQHCLDLRGAAAGGGFPQISVDEASFPPTGDSEAISAASSFLTDTVTAYSHYQDKLSDQALFDLVVPVRDGHRAFSSSQLKRLQRLGVEKSDPSTLTQDEIRRLVRLDIDTDMRTDSASLDTELTAVMSLSRSVEDLQDRLARMVLARSTSGEPVTIEDLGVSSAVGLLLKESLKPCLIQTSEGTPVFLHIAPLADVAWVGPSITADKIALKLVGPQGFVVTETPQCESFLSITCRSSGLRPHVLVFVTSVRAMKMCGADLVNQELLEKGCAHLKRLLETARAFGVPAVVAVNTFSCDSEAEVDMVCNQAKRLGAVEAVRCSEWSEGGAGGLERLAHSVQRASMIQSTTHFPYEPQMPVKDKLRKAAQSMFGAEDVELSAKAKDKLELYINQGFGRYPVFITEGHVRLSNGADVKMLPISDIHAYAGAGFLRFVPNM</sequence>
<protein>
    <recommendedName>
        <fullName evidence="5">C-1-tetrahydrofolate synthase, cytoplasmic</fullName>
        <ecNumber evidence="4">1.5.1.5</ecNumber>
        <ecNumber evidence="3">3.5.4.9</ecNumber>
    </recommendedName>
</protein>
<dbReference type="InterPro" id="IPR027417">
    <property type="entry name" value="P-loop_NTPase"/>
</dbReference>
<evidence type="ECO:0000259" key="16">
    <source>
        <dbReference type="Pfam" id="PF00763"/>
    </source>
</evidence>
<dbReference type="Pfam" id="PF00763">
    <property type="entry name" value="THF_DHG_CYH"/>
    <property type="match status" value="1"/>
</dbReference>
<dbReference type="Gene3D" id="3.40.50.720">
    <property type="entry name" value="NAD(P)-binding Rossmann-like Domain"/>
    <property type="match status" value="1"/>
</dbReference>
<dbReference type="Gene3D" id="3.40.50.300">
    <property type="entry name" value="P-loop containing nucleotide triphosphate hydrolases"/>
    <property type="match status" value="2"/>
</dbReference>
<comment type="subunit">
    <text evidence="2">Homodimer.</text>
</comment>
<dbReference type="Gene3D" id="3.40.50.10860">
    <property type="entry name" value="Leucine Dehydrogenase, chain A, domain 1"/>
    <property type="match status" value="1"/>
</dbReference>
<evidence type="ECO:0000256" key="2">
    <source>
        <dbReference type="ARBA" id="ARBA00011738"/>
    </source>
</evidence>
<dbReference type="GO" id="GO:0004488">
    <property type="term" value="F:methylenetetrahydrofolate dehydrogenase (NADP+) activity"/>
    <property type="evidence" value="ECO:0007669"/>
    <property type="project" value="UniProtKB-EC"/>
</dbReference>
<dbReference type="InterPro" id="IPR000672">
    <property type="entry name" value="THF_DH/CycHdrlase"/>
</dbReference>
<dbReference type="OrthoDB" id="1845775at2759"/>
<dbReference type="GO" id="GO:0004329">
    <property type="term" value="F:formate-tetrahydrofolate ligase activity"/>
    <property type="evidence" value="ECO:0007669"/>
    <property type="project" value="UniProtKB-EC"/>
</dbReference>
<organism evidence="18 19">
    <name type="scientific">Clarias magur</name>
    <name type="common">Asian catfish</name>
    <name type="synonym">Macropteronotus magur</name>
    <dbReference type="NCBI Taxonomy" id="1594786"/>
    <lineage>
        <taxon>Eukaryota</taxon>
        <taxon>Metazoa</taxon>
        <taxon>Chordata</taxon>
        <taxon>Craniata</taxon>
        <taxon>Vertebrata</taxon>
        <taxon>Euteleostomi</taxon>
        <taxon>Actinopterygii</taxon>
        <taxon>Neopterygii</taxon>
        <taxon>Teleostei</taxon>
        <taxon>Ostariophysi</taxon>
        <taxon>Siluriformes</taxon>
        <taxon>Clariidae</taxon>
        <taxon>Clarias</taxon>
    </lineage>
</organism>
<dbReference type="CDD" id="cd01080">
    <property type="entry name" value="NAD_bind_m-THF_DH_Cyclohyd"/>
    <property type="match status" value="1"/>
</dbReference>
<dbReference type="GO" id="GO:0005829">
    <property type="term" value="C:cytosol"/>
    <property type="evidence" value="ECO:0007669"/>
    <property type="project" value="TreeGrafter"/>
</dbReference>
<dbReference type="PANTHER" id="PTHR48099:SF1">
    <property type="entry name" value="C-1-TETRAHYDROFOLATE SYNTHASE, CYTOPLASMIC"/>
    <property type="match status" value="1"/>
</dbReference>
<evidence type="ECO:0000256" key="9">
    <source>
        <dbReference type="ARBA" id="ARBA00022801"/>
    </source>
</evidence>
<feature type="domain" description="Tetrahydrofolate dehydrogenase/cyclohydrolase catalytic" evidence="16">
    <location>
        <begin position="27"/>
        <end position="145"/>
    </location>
</feature>
<dbReference type="GO" id="GO:0005524">
    <property type="term" value="F:ATP binding"/>
    <property type="evidence" value="ECO:0007669"/>
    <property type="project" value="UniProtKB-KW"/>
</dbReference>
<dbReference type="InterPro" id="IPR000559">
    <property type="entry name" value="Formate_THF_ligase"/>
</dbReference>
<dbReference type="InterPro" id="IPR020631">
    <property type="entry name" value="THF_DH/CycHdrlase_NAD-bd_dom"/>
</dbReference>
<evidence type="ECO:0000256" key="3">
    <source>
        <dbReference type="ARBA" id="ARBA00012776"/>
    </source>
</evidence>
<keyword evidence="6" id="KW-0554">One-carbon metabolism</keyword>
<comment type="catalytic activity">
    <reaction evidence="15">
        <text>(6S)-5,6,7,8-tetrahydrofolate + formate + ATP = (6R)-10-formyltetrahydrofolate + ADP + phosphate</text>
        <dbReference type="Rhea" id="RHEA:20221"/>
        <dbReference type="ChEBI" id="CHEBI:15740"/>
        <dbReference type="ChEBI" id="CHEBI:30616"/>
        <dbReference type="ChEBI" id="CHEBI:43474"/>
        <dbReference type="ChEBI" id="CHEBI:57453"/>
        <dbReference type="ChEBI" id="CHEBI:195366"/>
        <dbReference type="ChEBI" id="CHEBI:456216"/>
        <dbReference type="EC" id="6.3.4.3"/>
    </reaction>
</comment>
<dbReference type="AlphaFoldDB" id="A0A8J4TVC3"/>
<evidence type="ECO:0000256" key="15">
    <source>
        <dbReference type="ARBA" id="ARBA00049033"/>
    </source>
</evidence>
<dbReference type="InterPro" id="IPR036291">
    <property type="entry name" value="NAD(P)-bd_dom_sf"/>
</dbReference>
<evidence type="ECO:0000256" key="10">
    <source>
        <dbReference type="ARBA" id="ARBA00022840"/>
    </source>
</evidence>
<dbReference type="SUPFAM" id="SSF51735">
    <property type="entry name" value="NAD(P)-binding Rossmann-fold domains"/>
    <property type="match status" value="1"/>
</dbReference>
<dbReference type="Gene3D" id="3.10.410.10">
    <property type="entry name" value="Formyltetrahydrofolate synthetase, domain 3"/>
    <property type="match status" value="1"/>
</dbReference>
<dbReference type="PROSITE" id="PS00767">
    <property type="entry name" value="THF_DHG_CYH_2"/>
    <property type="match status" value="1"/>
</dbReference>
<dbReference type="SUPFAM" id="SSF53223">
    <property type="entry name" value="Aminoacid dehydrogenase-like, N-terminal domain"/>
    <property type="match status" value="1"/>
</dbReference>
<feature type="domain" description="Tetrahydrofolate dehydrogenase/cyclohydrolase NAD(P)-binding" evidence="17">
    <location>
        <begin position="166"/>
        <end position="313"/>
    </location>
</feature>
<keyword evidence="19" id="KW-1185">Reference proteome</keyword>
<keyword evidence="11" id="KW-0521">NADP</keyword>
<dbReference type="EC" id="3.5.4.9" evidence="3"/>
<dbReference type="GO" id="GO:0004477">
    <property type="term" value="F:methenyltetrahydrofolate cyclohydrolase activity"/>
    <property type="evidence" value="ECO:0007669"/>
    <property type="project" value="UniProtKB-EC"/>
</dbReference>
<dbReference type="Pfam" id="PF01268">
    <property type="entry name" value="FTHFS"/>
    <property type="match status" value="1"/>
</dbReference>
<dbReference type="InterPro" id="IPR046346">
    <property type="entry name" value="Aminoacid_DH-like_N_sf"/>
</dbReference>
<dbReference type="InterPro" id="IPR020630">
    <property type="entry name" value="THF_DH/CycHdrlase_cat_dom"/>
</dbReference>
<proteinExistence type="inferred from homology"/>
<dbReference type="Gene3D" id="3.30.1510.10">
    <property type="entry name" value="Domain 2, N(10)-formyltetrahydrofolate synthetase"/>
    <property type="match status" value="1"/>
</dbReference>
<evidence type="ECO:0000256" key="11">
    <source>
        <dbReference type="ARBA" id="ARBA00022857"/>
    </source>
</evidence>
<evidence type="ECO:0000313" key="18">
    <source>
        <dbReference type="EMBL" id="KAF5892581.1"/>
    </source>
</evidence>
<evidence type="ECO:0000256" key="8">
    <source>
        <dbReference type="ARBA" id="ARBA00022741"/>
    </source>
</evidence>
<dbReference type="Proteomes" id="UP000727407">
    <property type="component" value="Unassembled WGS sequence"/>
</dbReference>
<evidence type="ECO:0000256" key="4">
    <source>
        <dbReference type="ARBA" id="ARBA00012859"/>
    </source>
</evidence>
<evidence type="ECO:0000256" key="14">
    <source>
        <dbReference type="ARBA" id="ARBA00036357"/>
    </source>
</evidence>
<evidence type="ECO:0000256" key="5">
    <source>
        <dbReference type="ARBA" id="ARBA00017592"/>
    </source>
</evidence>
<evidence type="ECO:0000256" key="1">
    <source>
        <dbReference type="ARBA" id="ARBA00004777"/>
    </source>
</evidence>
<evidence type="ECO:0000256" key="12">
    <source>
        <dbReference type="ARBA" id="ARBA00023002"/>
    </source>
</evidence>
<keyword evidence="10" id="KW-0067">ATP-binding</keyword>
<evidence type="ECO:0000259" key="17">
    <source>
        <dbReference type="Pfam" id="PF02882"/>
    </source>
</evidence>
<dbReference type="EC" id="1.5.1.5" evidence="4"/>
<keyword evidence="13" id="KW-0511">Multifunctional enzyme</keyword>
<accession>A0A8J4TVC3</accession>
<feature type="non-terminal residue" evidence="18">
    <location>
        <position position="870"/>
    </location>
</feature>
<dbReference type="Gene3D" id="1.10.8.770">
    <property type="match status" value="1"/>
</dbReference>
<name>A0A8J4TVC3_CLAMG</name>
<feature type="non-terminal residue" evidence="18">
    <location>
        <position position="1"/>
    </location>
</feature>
<dbReference type="InterPro" id="IPR020867">
    <property type="entry name" value="THF_DH/CycHdrlase_CS"/>
</dbReference>
<evidence type="ECO:0000256" key="13">
    <source>
        <dbReference type="ARBA" id="ARBA00023268"/>
    </source>
</evidence>
<evidence type="ECO:0000256" key="7">
    <source>
        <dbReference type="ARBA" id="ARBA00022598"/>
    </source>
</evidence>
<dbReference type="PANTHER" id="PTHR48099">
    <property type="entry name" value="C-1-TETRAHYDROFOLATE SYNTHASE, CYTOPLASMIC-RELATED"/>
    <property type="match status" value="1"/>
</dbReference>
<gene>
    <name evidence="18" type="primary">mthfd1a</name>
    <name evidence="18" type="ORF">DAT39_017717</name>
</gene>
<evidence type="ECO:0000313" key="19">
    <source>
        <dbReference type="Proteomes" id="UP000727407"/>
    </source>
</evidence>
<comment type="catalytic activity">
    <reaction evidence="14">
        <text>(6R)-5,10-methenyltetrahydrofolate + H2O = (6R)-10-formyltetrahydrofolate + H(+)</text>
        <dbReference type="Rhea" id="RHEA:23700"/>
        <dbReference type="ChEBI" id="CHEBI:15377"/>
        <dbReference type="ChEBI" id="CHEBI:15378"/>
        <dbReference type="ChEBI" id="CHEBI:57455"/>
        <dbReference type="ChEBI" id="CHEBI:195366"/>
        <dbReference type="EC" id="3.5.4.9"/>
    </reaction>
</comment>
<dbReference type="FunFam" id="3.40.50.10860:FF:000005">
    <property type="entry name" value="C-1-tetrahydrofolate synthase, cytoplasmic, putative"/>
    <property type="match status" value="1"/>
</dbReference>
<dbReference type="Pfam" id="PF02882">
    <property type="entry name" value="THF_DHG_CYH_C"/>
    <property type="match status" value="1"/>
</dbReference>
<dbReference type="SUPFAM" id="SSF52540">
    <property type="entry name" value="P-loop containing nucleoside triphosphate hydrolases"/>
    <property type="match status" value="1"/>
</dbReference>
<keyword evidence="12" id="KW-0560">Oxidoreductase</keyword>
<keyword evidence="9" id="KW-0378">Hydrolase</keyword>
<dbReference type="FunFam" id="3.40.50.720:FF:000006">
    <property type="entry name" value="Bifunctional protein FolD"/>
    <property type="match status" value="1"/>
</dbReference>
<reference evidence="18" key="1">
    <citation type="submission" date="2020-07" db="EMBL/GenBank/DDBJ databases">
        <title>Clarias magur genome sequencing, assembly and annotation.</title>
        <authorList>
            <person name="Kushwaha B."/>
            <person name="Kumar R."/>
            <person name="Das P."/>
            <person name="Joshi C.G."/>
            <person name="Kumar D."/>
            <person name="Nagpure N.S."/>
            <person name="Pandey M."/>
            <person name="Agarwal S."/>
            <person name="Srivastava S."/>
            <person name="Singh M."/>
            <person name="Sahoo L."/>
            <person name="Jayasankar P."/>
            <person name="Meher P.K."/>
            <person name="Koringa P.G."/>
            <person name="Iquebal M.A."/>
            <person name="Das S.P."/>
            <person name="Bit A."/>
            <person name="Patnaik S."/>
            <person name="Patel N."/>
            <person name="Shah T.M."/>
            <person name="Hinsu A."/>
            <person name="Jena J.K."/>
        </authorList>
    </citation>
    <scope>NUCLEOTIDE SEQUENCE</scope>
    <source>
        <strain evidence="18">CIFAMagur01</strain>
        <tissue evidence="18">Testis</tissue>
    </source>
</reference>
<dbReference type="EMBL" id="QNUK01000491">
    <property type="protein sequence ID" value="KAF5892581.1"/>
    <property type="molecule type" value="Genomic_DNA"/>
</dbReference>
<dbReference type="PRINTS" id="PR00085">
    <property type="entry name" value="THFDHDRGNASE"/>
</dbReference>